<evidence type="ECO:0000313" key="3">
    <source>
        <dbReference type="Proteomes" id="UP000756860"/>
    </source>
</evidence>
<proteinExistence type="predicted"/>
<dbReference type="EMBL" id="JAHCVK010000005">
    <property type="protein sequence ID" value="MBT0653789.1"/>
    <property type="molecule type" value="Genomic_DNA"/>
</dbReference>
<dbReference type="InterPro" id="IPR029044">
    <property type="entry name" value="Nucleotide-diphossugar_trans"/>
</dbReference>
<name>A0ABS5SH02_9BACT</name>
<dbReference type="SUPFAM" id="SSF53448">
    <property type="entry name" value="Nucleotide-diphospho-sugar transferases"/>
    <property type="match status" value="1"/>
</dbReference>
<dbReference type="RefSeq" id="WP_214175793.1">
    <property type="nucleotide sequence ID" value="NZ_JAHCVK010000005.1"/>
</dbReference>
<evidence type="ECO:0000313" key="2">
    <source>
        <dbReference type="EMBL" id="MBT0653789.1"/>
    </source>
</evidence>
<reference evidence="2 3" key="1">
    <citation type="submission" date="2021-05" db="EMBL/GenBank/DDBJ databases">
        <title>The draft genome of Geobacter luticola JCM 17780.</title>
        <authorList>
            <person name="Xu Z."/>
            <person name="Masuda Y."/>
            <person name="Itoh H."/>
            <person name="Senoo K."/>
        </authorList>
    </citation>
    <scope>NUCLEOTIDE SEQUENCE [LARGE SCALE GENOMIC DNA]</scope>
    <source>
        <strain evidence="2 3">JCM 17780</strain>
    </source>
</reference>
<dbReference type="PANTHER" id="PTHR22916">
    <property type="entry name" value="GLYCOSYLTRANSFERASE"/>
    <property type="match status" value="1"/>
</dbReference>
<comment type="caution">
    <text evidence="2">The sequence shown here is derived from an EMBL/GenBank/DDBJ whole genome shotgun (WGS) entry which is preliminary data.</text>
</comment>
<dbReference type="InterPro" id="IPR001173">
    <property type="entry name" value="Glyco_trans_2-like"/>
</dbReference>
<evidence type="ECO:0000259" key="1">
    <source>
        <dbReference type="Pfam" id="PF00535"/>
    </source>
</evidence>
<organism evidence="2 3">
    <name type="scientific">Geomobilimonas luticola</name>
    <dbReference type="NCBI Taxonomy" id="1114878"/>
    <lineage>
        <taxon>Bacteria</taxon>
        <taxon>Pseudomonadati</taxon>
        <taxon>Thermodesulfobacteriota</taxon>
        <taxon>Desulfuromonadia</taxon>
        <taxon>Geobacterales</taxon>
        <taxon>Geobacteraceae</taxon>
        <taxon>Geomobilimonas</taxon>
    </lineage>
</organism>
<dbReference type="PANTHER" id="PTHR22916:SF67">
    <property type="entry name" value="COLANIC ACID BIOSYNTHESIS GLYCOSYL TRANSFERASE WCAE-RELATED"/>
    <property type="match status" value="1"/>
</dbReference>
<dbReference type="Gene3D" id="3.90.550.10">
    <property type="entry name" value="Spore Coat Polysaccharide Biosynthesis Protein SpsA, Chain A"/>
    <property type="match status" value="1"/>
</dbReference>
<protein>
    <submittedName>
        <fullName evidence="2">Glycosyltransferase</fullName>
    </submittedName>
</protein>
<dbReference type="Proteomes" id="UP000756860">
    <property type="component" value="Unassembled WGS sequence"/>
</dbReference>
<dbReference type="Pfam" id="PF00535">
    <property type="entry name" value="Glycos_transf_2"/>
    <property type="match status" value="1"/>
</dbReference>
<sequence length="252" mass="29055">MPLVSIVTSVFNDGQHLEKTIRSVISQSYECIEYIIIDGGSRDETLDILSTYADKIDYWVSEPDRGIYDAWNKALSVANGEWIAFLGSGDIYLDDAVGEYIRYIQNSACEREFVSARIEITNPVTEKGWIFGDAWNWQEFKKNMTVAHPGAFHNRRLFQRYGMFDASYRIAGDYELLLRAREKLRTGFLDTVTVQMLGDGASTNLEVFRENYRAKTVSGGRNRFICYLEEKRKWWSIAKHHIPKSCSLGRNQ</sequence>
<feature type="domain" description="Glycosyltransferase 2-like" evidence="1">
    <location>
        <begin position="5"/>
        <end position="106"/>
    </location>
</feature>
<gene>
    <name evidence="2" type="ORF">KI810_12035</name>
</gene>
<dbReference type="CDD" id="cd06433">
    <property type="entry name" value="GT_2_WfgS_like"/>
    <property type="match status" value="1"/>
</dbReference>
<keyword evidence="3" id="KW-1185">Reference proteome</keyword>
<accession>A0ABS5SH02</accession>